<dbReference type="AlphaFoldDB" id="A0A0M0J584"/>
<evidence type="ECO:0000313" key="2">
    <source>
        <dbReference type="EMBL" id="KOO21761.1"/>
    </source>
</evidence>
<accession>A0A0M0J584</accession>
<evidence type="ECO:0000256" key="1">
    <source>
        <dbReference type="SAM" id="MobiDB-lite"/>
    </source>
</evidence>
<feature type="region of interest" description="Disordered" evidence="1">
    <location>
        <begin position="73"/>
        <end position="137"/>
    </location>
</feature>
<dbReference type="Proteomes" id="UP000037460">
    <property type="component" value="Unassembled WGS sequence"/>
</dbReference>
<proteinExistence type="predicted"/>
<evidence type="ECO:0000313" key="3">
    <source>
        <dbReference type="Proteomes" id="UP000037460"/>
    </source>
</evidence>
<organism evidence="2 3">
    <name type="scientific">Chrysochromulina tobinii</name>
    <dbReference type="NCBI Taxonomy" id="1460289"/>
    <lineage>
        <taxon>Eukaryota</taxon>
        <taxon>Haptista</taxon>
        <taxon>Haptophyta</taxon>
        <taxon>Prymnesiophyceae</taxon>
        <taxon>Prymnesiales</taxon>
        <taxon>Chrysochromulinaceae</taxon>
        <taxon>Chrysochromulina</taxon>
    </lineage>
</organism>
<sequence>MRVGLALWKSHFKGRALPFASALESVPLLGNALRLVQQAQAKFAELARSPQGAPVMMVLLIIATKLVSRADARAMDAEAAAAEEPGVEEVTDAESAAEREADADADVGGANVLLPDAEQEAEDEGEGEGEDEADPYE</sequence>
<feature type="compositionally biased region" description="Acidic residues" evidence="1">
    <location>
        <begin position="117"/>
        <end position="137"/>
    </location>
</feature>
<reference evidence="3" key="1">
    <citation type="journal article" date="2015" name="PLoS Genet.">
        <title>Genome Sequence and Transcriptome Analyses of Chrysochromulina tobin: Metabolic Tools for Enhanced Algal Fitness in the Prominent Order Prymnesiales (Haptophyceae).</title>
        <authorList>
            <person name="Hovde B.T."/>
            <person name="Deodato C.R."/>
            <person name="Hunsperger H.M."/>
            <person name="Ryken S.A."/>
            <person name="Yost W."/>
            <person name="Jha R.K."/>
            <person name="Patterson J."/>
            <person name="Monnat R.J. Jr."/>
            <person name="Barlow S.B."/>
            <person name="Starkenburg S.R."/>
            <person name="Cattolico R.A."/>
        </authorList>
    </citation>
    <scope>NUCLEOTIDE SEQUENCE</scope>
    <source>
        <strain evidence="3">CCMP291</strain>
    </source>
</reference>
<dbReference type="EMBL" id="JWZX01003336">
    <property type="protein sequence ID" value="KOO21761.1"/>
    <property type="molecule type" value="Genomic_DNA"/>
</dbReference>
<name>A0A0M0J584_9EUKA</name>
<comment type="caution">
    <text evidence="2">The sequence shown here is derived from an EMBL/GenBank/DDBJ whole genome shotgun (WGS) entry which is preliminary data.</text>
</comment>
<keyword evidence="3" id="KW-1185">Reference proteome</keyword>
<protein>
    <submittedName>
        <fullName evidence="2">Uncharacterized protein</fullName>
    </submittedName>
</protein>
<gene>
    <name evidence="2" type="ORF">Ctob_001075</name>
</gene>